<dbReference type="PANTHER" id="PTHR11458">
    <property type="entry name" value="DELTA-AMINOLEVULINIC ACID DEHYDRATASE"/>
    <property type="match status" value="1"/>
</dbReference>
<comment type="pathway">
    <text evidence="1">Porphyrin-containing compound metabolism; protoporphyrin-IX biosynthesis; coproporphyrinogen-III from 5-aminolevulinate: step 1/4.</text>
</comment>
<protein>
    <recommendedName>
        <fullName evidence="4 9">Delta-aminolevulinic acid dehydratase</fullName>
        <ecNumber evidence="3 9">4.2.1.24</ecNumber>
    </recommendedName>
</protein>
<comment type="caution">
    <text evidence="12">The sequence shown here is derived from an EMBL/GenBank/DDBJ whole genome shotgun (WGS) entry which is preliminary data.</text>
</comment>
<dbReference type="PIRSF" id="PIRSF001415">
    <property type="entry name" value="Porphbilin_synth"/>
    <property type="match status" value="1"/>
</dbReference>
<dbReference type="Proteomes" id="UP001315278">
    <property type="component" value="Unassembled WGS sequence"/>
</dbReference>
<dbReference type="EC" id="4.2.1.24" evidence="3 9"/>
<evidence type="ECO:0000256" key="9">
    <source>
        <dbReference type="RuleBase" id="RU000515"/>
    </source>
</evidence>
<comment type="similarity">
    <text evidence="2 10">Belongs to the ALAD family.</text>
</comment>
<dbReference type="InterPro" id="IPR013785">
    <property type="entry name" value="Aldolase_TIM"/>
</dbReference>
<evidence type="ECO:0000256" key="6">
    <source>
        <dbReference type="ARBA" id="ARBA00023239"/>
    </source>
</evidence>
<dbReference type="PROSITE" id="PS00169">
    <property type="entry name" value="D_ALA_DEHYDRATASE"/>
    <property type="match status" value="1"/>
</dbReference>
<dbReference type="GO" id="GO:0004655">
    <property type="term" value="F:porphobilinogen synthase activity"/>
    <property type="evidence" value="ECO:0007669"/>
    <property type="project" value="UniProtKB-EC"/>
</dbReference>
<keyword evidence="7 9" id="KW-0627">Porphyrin biosynthesis</keyword>
<evidence type="ECO:0000256" key="4">
    <source>
        <dbReference type="ARBA" id="ARBA00020771"/>
    </source>
</evidence>
<accession>A0ABS5FH83</accession>
<dbReference type="Pfam" id="PF00490">
    <property type="entry name" value="ALAD"/>
    <property type="match status" value="1"/>
</dbReference>
<evidence type="ECO:0000313" key="12">
    <source>
        <dbReference type="EMBL" id="MBR0796145.1"/>
    </source>
</evidence>
<dbReference type="Gene3D" id="3.20.20.70">
    <property type="entry name" value="Aldolase class I"/>
    <property type="match status" value="1"/>
</dbReference>
<dbReference type="InterPro" id="IPR030656">
    <property type="entry name" value="ALAD_AS"/>
</dbReference>
<evidence type="ECO:0000256" key="1">
    <source>
        <dbReference type="ARBA" id="ARBA00004694"/>
    </source>
</evidence>
<evidence type="ECO:0000256" key="11">
    <source>
        <dbReference type="SAM" id="MobiDB-lite"/>
    </source>
</evidence>
<dbReference type="SMART" id="SM01004">
    <property type="entry name" value="ALAD"/>
    <property type="match status" value="1"/>
</dbReference>
<name>A0ABS5FH83_9BRAD</name>
<feature type="region of interest" description="Disordered" evidence="11">
    <location>
        <begin position="1"/>
        <end position="26"/>
    </location>
</feature>
<comment type="catalytic activity">
    <reaction evidence="8 9">
        <text>2 5-aminolevulinate = porphobilinogen + 2 H2O + H(+)</text>
        <dbReference type="Rhea" id="RHEA:24064"/>
        <dbReference type="ChEBI" id="CHEBI:15377"/>
        <dbReference type="ChEBI" id="CHEBI:15378"/>
        <dbReference type="ChEBI" id="CHEBI:58126"/>
        <dbReference type="ChEBI" id="CHEBI:356416"/>
        <dbReference type="EC" id="4.2.1.24"/>
    </reaction>
</comment>
<comment type="subunit">
    <text evidence="9">Homooctamer.</text>
</comment>
<proteinExistence type="inferred from homology"/>
<evidence type="ECO:0000256" key="8">
    <source>
        <dbReference type="ARBA" id="ARBA00047651"/>
    </source>
</evidence>
<dbReference type="EMBL" id="JAFCJH010000010">
    <property type="protein sequence ID" value="MBR0796145.1"/>
    <property type="molecule type" value="Genomic_DNA"/>
</dbReference>
<evidence type="ECO:0000256" key="2">
    <source>
        <dbReference type="ARBA" id="ARBA00008055"/>
    </source>
</evidence>
<dbReference type="RefSeq" id="WP_212492697.1">
    <property type="nucleotide sequence ID" value="NZ_JAFCJH010000010.1"/>
</dbReference>
<dbReference type="SUPFAM" id="SSF51569">
    <property type="entry name" value="Aldolase"/>
    <property type="match status" value="1"/>
</dbReference>
<keyword evidence="5" id="KW-0350">Heme biosynthesis</keyword>
<organism evidence="12 13">
    <name type="scientific">Bradyrhizobium jicamae</name>
    <dbReference type="NCBI Taxonomy" id="280332"/>
    <lineage>
        <taxon>Bacteria</taxon>
        <taxon>Pseudomonadati</taxon>
        <taxon>Pseudomonadota</taxon>
        <taxon>Alphaproteobacteria</taxon>
        <taxon>Hyphomicrobiales</taxon>
        <taxon>Nitrobacteraceae</taxon>
        <taxon>Bradyrhizobium</taxon>
    </lineage>
</organism>
<dbReference type="PRINTS" id="PR00144">
    <property type="entry name" value="DALDHYDRTASE"/>
</dbReference>
<sequence>MAIKFGRPIEMRDAPRRQGERQTPLASSSLDLTVRPRRNRKSEWARRLVRENVLTTDDLIWPMFVVDGHNTRTPVASMPGVERLTVDQIVRDAERAARLDIPCIALFPFTEPSLRDEEGSEALNPDNLVCQSVRAIKREFPDLGVLCDVALDPFTSHGHDGLIADGKILNDETVAVLVRQALTQAEAGCDIIAPSDMMDGRVGAIREALDDNGFGEVQIMSYAAKYASAFYGPFRDAIGSAKTLTGDKRTYQMDSANSDEALREVELDIAEGADMVMVKPGMPYLDIVRRVKDTFAMPTFVYQVSGEYAMIAGAAANSWIDGERAIMESLVGFKRAGADGILTYFAPKAAEKIKAGA</sequence>
<evidence type="ECO:0000313" key="13">
    <source>
        <dbReference type="Proteomes" id="UP001315278"/>
    </source>
</evidence>
<keyword evidence="13" id="KW-1185">Reference proteome</keyword>
<keyword evidence="6 9" id="KW-0456">Lyase</keyword>
<evidence type="ECO:0000256" key="5">
    <source>
        <dbReference type="ARBA" id="ARBA00023133"/>
    </source>
</evidence>
<evidence type="ECO:0000256" key="3">
    <source>
        <dbReference type="ARBA" id="ARBA00012053"/>
    </source>
</evidence>
<dbReference type="InterPro" id="IPR001731">
    <property type="entry name" value="ALAD"/>
</dbReference>
<feature type="compositionally biased region" description="Basic and acidic residues" evidence="11">
    <location>
        <begin position="7"/>
        <end position="20"/>
    </location>
</feature>
<dbReference type="CDD" id="cd04823">
    <property type="entry name" value="ALAD_PBGS_aspartate_rich"/>
    <property type="match status" value="1"/>
</dbReference>
<gene>
    <name evidence="12" type="primary">hemB</name>
    <name evidence="12" type="ORF">JQ615_12170</name>
</gene>
<dbReference type="NCBIfam" id="NF006762">
    <property type="entry name" value="PRK09283.1"/>
    <property type="match status" value="1"/>
</dbReference>
<reference evidence="13" key="1">
    <citation type="journal article" date="2021" name="ISME J.">
        <title>Evolutionary origin and ecological implication of a unique nif island in free-living Bradyrhizobium lineages.</title>
        <authorList>
            <person name="Tao J."/>
        </authorList>
    </citation>
    <scope>NUCLEOTIDE SEQUENCE [LARGE SCALE GENOMIC DNA]</scope>
    <source>
        <strain evidence="13">SZCCT0434</strain>
    </source>
</reference>
<evidence type="ECO:0000256" key="10">
    <source>
        <dbReference type="RuleBase" id="RU004161"/>
    </source>
</evidence>
<dbReference type="PANTHER" id="PTHR11458:SF0">
    <property type="entry name" value="DELTA-AMINOLEVULINIC ACID DEHYDRATASE"/>
    <property type="match status" value="1"/>
</dbReference>
<evidence type="ECO:0000256" key="7">
    <source>
        <dbReference type="ARBA" id="ARBA00023244"/>
    </source>
</evidence>